<sequence length="84" mass="9286">MLLSADPALILIPIIKLFIGVFVKSTISRTDFHPDRIAETFARMDNNTFAVLFNSGFDSTNETHRSTGVTIDAECVHVKETSAE</sequence>
<evidence type="ECO:0000313" key="1">
    <source>
        <dbReference type="EMBL" id="QBO63923.1"/>
    </source>
</evidence>
<dbReference type="EMBL" id="MK327938">
    <property type="protein sequence ID" value="QBO63923.1"/>
    <property type="molecule type" value="Genomic_DNA"/>
</dbReference>
<gene>
    <name evidence="1" type="ORF">Goslar_00130</name>
</gene>
<name>A0A482GGZ9_BPGOS</name>
<proteinExistence type="predicted"/>
<reference evidence="1 2" key="1">
    <citation type="submission" date="2018-12" db="EMBL/GenBank/DDBJ databases">
        <title>Still something new to discover - new insights into E. coli phage diversity and taxonomy.</title>
        <authorList>
            <person name="Korf I.H.E."/>
            <person name="Adriaennsens E."/>
            <person name="Dreiseikelmann B."/>
            <person name="Kropinski A."/>
            <person name="Nimtz M."/>
            <person name="Meier-Kolthoff J.P."/>
            <person name="Rohde M."/>
            <person name="van Raaij M."/>
            <person name="Wittmann J."/>
        </authorList>
    </citation>
    <scope>NUCLEOTIDE SEQUENCE [LARGE SCALE GENOMIC DNA]</scope>
</reference>
<evidence type="ECO:0000313" key="2">
    <source>
        <dbReference type="Proteomes" id="UP000294673"/>
    </source>
</evidence>
<organism evidence="1 2">
    <name type="scientific">Escherichia phage vB_EcoM_Goslar</name>
    <dbReference type="NCBI Taxonomy" id="2502409"/>
    <lineage>
        <taxon>Viruses</taxon>
        <taxon>Duplodnaviria</taxon>
        <taxon>Heunggongvirae</taxon>
        <taxon>Uroviricota</taxon>
        <taxon>Caudoviricetes</taxon>
        <taxon>Chimalliviridae</taxon>
        <taxon>Goslarvirus</taxon>
        <taxon>Goslarvirus goslar</taxon>
    </lineage>
</organism>
<protein>
    <submittedName>
        <fullName evidence="1">Uncharacterized protein</fullName>
    </submittedName>
</protein>
<organismHost>
    <name type="scientific">Escherichia coli</name>
    <dbReference type="NCBI Taxonomy" id="562"/>
</organismHost>
<keyword evidence="2" id="KW-1185">Reference proteome</keyword>
<accession>A0A482GGZ9</accession>
<dbReference type="Proteomes" id="UP000294673">
    <property type="component" value="Segment"/>
</dbReference>